<keyword evidence="1" id="KW-0732">Signal</keyword>
<protein>
    <recommendedName>
        <fullName evidence="4">Ricin B lectin domain-containing protein</fullName>
    </recommendedName>
</protein>
<reference evidence="2 3" key="1">
    <citation type="submission" date="2020-07" db="EMBL/GenBank/DDBJ databases">
        <authorList>
            <person name="Sun Q."/>
        </authorList>
    </citation>
    <scope>NUCLEOTIDE SEQUENCE [LARGE SCALE GENOMIC DNA]</scope>
    <source>
        <strain evidence="2 3">CGMCC 1.13654</strain>
    </source>
</reference>
<evidence type="ECO:0008006" key="4">
    <source>
        <dbReference type="Google" id="ProtNLM"/>
    </source>
</evidence>
<accession>A0A838L6H6</accession>
<dbReference type="EMBL" id="JACEIB010000008">
    <property type="protein sequence ID" value="MBA2935083.1"/>
    <property type="molecule type" value="Genomic_DNA"/>
</dbReference>
<dbReference type="AlphaFoldDB" id="A0A838L6H6"/>
<sequence length="81" mass="8271">MSTTARHSALGFAIASLVLGASAPAFAHSTPAMLADGSRMTLDQSSGNFCLSEKITGSNVPVVTCKSQSDWAKDGLAISVK</sequence>
<feature type="chain" id="PRO_5033003690" description="Ricin B lectin domain-containing protein" evidence="1">
    <location>
        <begin position="28"/>
        <end position="81"/>
    </location>
</feature>
<gene>
    <name evidence="2" type="ORF">HZF05_13360</name>
</gene>
<evidence type="ECO:0000313" key="3">
    <source>
        <dbReference type="Proteomes" id="UP000570166"/>
    </source>
</evidence>
<evidence type="ECO:0000313" key="2">
    <source>
        <dbReference type="EMBL" id="MBA2935083.1"/>
    </source>
</evidence>
<feature type="signal peptide" evidence="1">
    <location>
        <begin position="1"/>
        <end position="27"/>
    </location>
</feature>
<proteinExistence type="predicted"/>
<evidence type="ECO:0000256" key="1">
    <source>
        <dbReference type="SAM" id="SignalP"/>
    </source>
</evidence>
<dbReference type="Proteomes" id="UP000570166">
    <property type="component" value="Unassembled WGS sequence"/>
</dbReference>
<dbReference type="RefSeq" id="WP_160362723.1">
    <property type="nucleotide sequence ID" value="NZ_JACEIB010000008.1"/>
</dbReference>
<organism evidence="2 3">
    <name type="scientific">Sphingomonas chungangi</name>
    <dbReference type="NCBI Taxonomy" id="2683589"/>
    <lineage>
        <taxon>Bacteria</taxon>
        <taxon>Pseudomonadati</taxon>
        <taxon>Pseudomonadota</taxon>
        <taxon>Alphaproteobacteria</taxon>
        <taxon>Sphingomonadales</taxon>
        <taxon>Sphingomonadaceae</taxon>
        <taxon>Sphingomonas</taxon>
    </lineage>
</organism>
<comment type="caution">
    <text evidence="2">The sequence shown here is derived from an EMBL/GenBank/DDBJ whole genome shotgun (WGS) entry which is preliminary data.</text>
</comment>
<name>A0A838L6H6_9SPHN</name>
<keyword evidence="3" id="KW-1185">Reference proteome</keyword>